<dbReference type="GO" id="GO:0031625">
    <property type="term" value="F:ubiquitin protein ligase binding"/>
    <property type="evidence" value="ECO:0007669"/>
    <property type="project" value="InterPro"/>
</dbReference>
<dbReference type="SUPFAM" id="SSF74788">
    <property type="entry name" value="Cullin repeat-like"/>
    <property type="match status" value="1"/>
</dbReference>
<protein>
    <recommendedName>
        <fullName evidence="3">Cullin N-terminal domain-containing protein</fullName>
    </recommendedName>
</protein>
<dbReference type="AlphaFoldDB" id="A0A9J6ANA6"/>
<feature type="domain" description="Cullin N-terminal" evidence="3">
    <location>
        <begin position="83"/>
        <end position="308"/>
    </location>
</feature>
<keyword evidence="2" id="KW-0812">Transmembrane</keyword>
<dbReference type="InterPro" id="IPR016159">
    <property type="entry name" value="Cullin_repeat-like_dom_sf"/>
</dbReference>
<comment type="caution">
    <text evidence="4">The sequence shown here is derived from an EMBL/GenBank/DDBJ whole genome shotgun (WGS) entry which is preliminary data.</text>
</comment>
<dbReference type="InterPro" id="IPR001373">
    <property type="entry name" value="Cullin_N"/>
</dbReference>
<evidence type="ECO:0000256" key="1">
    <source>
        <dbReference type="ARBA" id="ARBA00006019"/>
    </source>
</evidence>
<dbReference type="Proteomes" id="UP000824120">
    <property type="component" value="Chromosome 2"/>
</dbReference>
<dbReference type="OrthoDB" id="1929542at2759"/>
<comment type="similarity">
    <text evidence="1">Belongs to the cullin family.</text>
</comment>
<evidence type="ECO:0000259" key="3">
    <source>
        <dbReference type="Pfam" id="PF00888"/>
    </source>
</evidence>
<dbReference type="PANTHER" id="PTHR11932">
    <property type="entry name" value="CULLIN"/>
    <property type="match status" value="1"/>
</dbReference>
<sequence length="321" mass="36943">METGSQYPLGGRIETMSNAKRLDESMKTLEEGITKVKLIMDGYPASKLVTSEEYMRYYEYPGNLLWFALFLLLVFASLTLDSCVYLLCIRPPPHDLSAELLQRYHAVLDESIYFKVLPFLKDKSGTSLLAEFLRVWANYKAMVKCLGGFFLYLDRKCSDQKSSAPLKEVALSCFQNRVCCDLLPKLFDAALLLISQDRREEPIDRSLLQGLSTFFWENGGPQKGTYYYLFEEKLLADTYSCYSRFASEWLLSYSSADYILKVERCLNDERGRLSQYLYPSSVEKLLQVVHLKLSGETTSQLIEKQKAENLNSTKYQVASFY</sequence>
<dbReference type="Pfam" id="PF00888">
    <property type="entry name" value="Cullin"/>
    <property type="match status" value="1"/>
</dbReference>
<dbReference type="InterPro" id="IPR045093">
    <property type="entry name" value="Cullin"/>
</dbReference>
<accession>A0A9J6ANA6</accession>
<name>A0A9J6ANA6_SOLCO</name>
<dbReference type="GO" id="GO:0006511">
    <property type="term" value="P:ubiquitin-dependent protein catabolic process"/>
    <property type="evidence" value="ECO:0007669"/>
    <property type="project" value="InterPro"/>
</dbReference>
<evidence type="ECO:0000313" key="5">
    <source>
        <dbReference type="Proteomes" id="UP000824120"/>
    </source>
</evidence>
<keyword evidence="2" id="KW-1133">Transmembrane helix</keyword>
<organism evidence="4 5">
    <name type="scientific">Solanum commersonii</name>
    <name type="common">Commerson's wild potato</name>
    <name type="synonym">Commerson's nightshade</name>
    <dbReference type="NCBI Taxonomy" id="4109"/>
    <lineage>
        <taxon>Eukaryota</taxon>
        <taxon>Viridiplantae</taxon>
        <taxon>Streptophyta</taxon>
        <taxon>Embryophyta</taxon>
        <taxon>Tracheophyta</taxon>
        <taxon>Spermatophyta</taxon>
        <taxon>Magnoliopsida</taxon>
        <taxon>eudicotyledons</taxon>
        <taxon>Gunneridae</taxon>
        <taxon>Pentapetalae</taxon>
        <taxon>asterids</taxon>
        <taxon>lamiids</taxon>
        <taxon>Solanales</taxon>
        <taxon>Solanaceae</taxon>
        <taxon>Solanoideae</taxon>
        <taxon>Solaneae</taxon>
        <taxon>Solanum</taxon>
    </lineage>
</organism>
<dbReference type="Gene3D" id="1.20.1310.10">
    <property type="entry name" value="Cullin Repeats"/>
    <property type="match status" value="2"/>
</dbReference>
<evidence type="ECO:0000256" key="2">
    <source>
        <dbReference type="SAM" id="Phobius"/>
    </source>
</evidence>
<dbReference type="EMBL" id="JACXVP010000002">
    <property type="protein sequence ID" value="KAG5626128.1"/>
    <property type="molecule type" value="Genomic_DNA"/>
</dbReference>
<feature type="transmembrane region" description="Helical" evidence="2">
    <location>
        <begin position="64"/>
        <end position="88"/>
    </location>
</feature>
<gene>
    <name evidence="4" type="ORF">H5410_011346</name>
</gene>
<proteinExistence type="inferred from homology"/>
<reference evidence="4 5" key="1">
    <citation type="submission" date="2020-09" db="EMBL/GenBank/DDBJ databases">
        <title>De no assembly of potato wild relative species, Solanum commersonii.</title>
        <authorList>
            <person name="Cho K."/>
        </authorList>
    </citation>
    <scope>NUCLEOTIDE SEQUENCE [LARGE SCALE GENOMIC DNA]</scope>
    <source>
        <strain evidence="4">LZ3.2</strain>
        <tissue evidence="4">Leaf</tissue>
    </source>
</reference>
<keyword evidence="2" id="KW-0472">Membrane</keyword>
<evidence type="ECO:0000313" key="4">
    <source>
        <dbReference type="EMBL" id="KAG5626128.1"/>
    </source>
</evidence>
<keyword evidence="5" id="KW-1185">Reference proteome</keyword>